<gene>
    <name evidence="1" type="ORF">V5F89_13630</name>
</gene>
<dbReference type="EMBL" id="CP144918">
    <property type="protein sequence ID" value="WWA47282.1"/>
    <property type="molecule type" value="Genomic_DNA"/>
</dbReference>
<sequence length="79" mass="8490">MQLPIELGGVAALDGHVDENPVDPKIEQMAQGSKKMLVIYGFPIKVGRGADLDEDDIGTGGTIEQLRLERPGGDVDWSE</sequence>
<dbReference type="Proteomes" id="UP001335183">
    <property type="component" value="Chromosome"/>
</dbReference>
<organism evidence="1 2">
    <name type="scientific">Pelagerythrobacter marensis</name>
    <dbReference type="NCBI Taxonomy" id="543877"/>
    <lineage>
        <taxon>Bacteria</taxon>
        <taxon>Pseudomonadati</taxon>
        <taxon>Pseudomonadota</taxon>
        <taxon>Alphaproteobacteria</taxon>
        <taxon>Sphingomonadales</taxon>
        <taxon>Erythrobacteraceae</taxon>
        <taxon>Pelagerythrobacter</taxon>
    </lineage>
</organism>
<evidence type="ECO:0000313" key="1">
    <source>
        <dbReference type="EMBL" id="WWA47282.1"/>
    </source>
</evidence>
<proteinExistence type="predicted"/>
<accession>A0ABZ2D651</accession>
<name>A0ABZ2D651_9SPHN</name>
<dbReference type="RefSeq" id="WP_338446173.1">
    <property type="nucleotide sequence ID" value="NZ_CP144918.1"/>
</dbReference>
<reference evidence="1 2" key="1">
    <citation type="submission" date="2024-02" db="EMBL/GenBank/DDBJ databases">
        <title>The whole genome sequence of five bacterial samples isolated from Abu Dhabi Sabkha-shore region.</title>
        <authorList>
            <person name="Sudalaimuthuasari N."/>
            <person name="Sarfraz B."/>
            <person name="Tuyisabe J.D."/>
            <person name="Mugisha Ntwali L.D.M."/>
            <person name="Ali A.I.A.A."/>
            <person name="Almansoori S.Z.A."/>
            <person name="Alajami H.S.A."/>
            <person name="Almeqbaali A.A.S."/>
            <person name="Kundu B."/>
            <person name="Saeed E.E."/>
            <person name="Sukumarinath V."/>
            <person name="Mishra A.K."/>
            <person name="Hazzouri K.M."/>
            <person name="Almaskari R."/>
            <person name="Sharma A.K."/>
            <person name="Amiri K.M.A."/>
        </authorList>
    </citation>
    <scope>NUCLEOTIDE SEQUENCE [LARGE SCALE GENOMIC DNA]</scope>
    <source>
        <strain evidence="2">kcgeb_sd</strain>
    </source>
</reference>
<protein>
    <submittedName>
        <fullName evidence="1">Uncharacterized protein</fullName>
    </submittedName>
</protein>
<keyword evidence="2" id="KW-1185">Reference proteome</keyword>
<evidence type="ECO:0000313" key="2">
    <source>
        <dbReference type="Proteomes" id="UP001335183"/>
    </source>
</evidence>